<organism evidence="2 3">
    <name type="scientific">Mycoplasmopsis gallinarum</name>
    <dbReference type="NCBI Taxonomy" id="29557"/>
    <lineage>
        <taxon>Bacteria</taxon>
        <taxon>Bacillati</taxon>
        <taxon>Mycoplasmatota</taxon>
        <taxon>Mycoplasmoidales</taxon>
        <taxon>Metamycoplasmataceae</taxon>
        <taxon>Mycoplasmopsis</taxon>
    </lineage>
</organism>
<sequence>MKKIKNFLKIASISGMTLIPVAFVASCENSKQKEAKSLLEEFESIVNEMGGEQAAPYMTMLSTAKENIKNASSDELDLIIKQLKTSIELLKNLKTSMASSNTN</sequence>
<name>A0A168RDS5_9BACT</name>
<evidence type="ECO:0000256" key="1">
    <source>
        <dbReference type="SAM" id="SignalP"/>
    </source>
</evidence>
<dbReference type="PATRIC" id="fig|29557.3.peg.350"/>
<dbReference type="PROSITE" id="PS51257">
    <property type="entry name" value="PROKAR_LIPOPROTEIN"/>
    <property type="match status" value="1"/>
</dbReference>
<dbReference type="EMBL" id="LVLH01000033">
    <property type="protein sequence ID" value="OAB48879.1"/>
    <property type="molecule type" value="Genomic_DNA"/>
</dbReference>
<feature type="chain" id="PRO_5007900044" description="Lipoprotein" evidence="1">
    <location>
        <begin position="25"/>
        <end position="103"/>
    </location>
</feature>
<feature type="signal peptide" evidence="1">
    <location>
        <begin position="1"/>
        <end position="24"/>
    </location>
</feature>
<proteinExistence type="predicted"/>
<protein>
    <recommendedName>
        <fullName evidence="4">Lipoprotein</fullName>
    </recommendedName>
</protein>
<keyword evidence="3" id="KW-1185">Reference proteome</keyword>
<dbReference type="AlphaFoldDB" id="A0A168RDS5"/>
<gene>
    <name evidence="2" type="ORF">MGALLINA_03610</name>
</gene>
<keyword evidence="1" id="KW-0732">Signal</keyword>
<evidence type="ECO:0000313" key="2">
    <source>
        <dbReference type="EMBL" id="OAB48879.1"/>
    </source>
</evidence>
<reference evidence="2 3" key="1">
    <citation type="submission" date="2016-03" db="EMBL/GenBank/DDBJ databases">
        <title>Genome sequence of Mycoplasma gallinarum strain Mgn_IPT.</title>
        <authorList>
            <person name="Yacoub E."/>
            <person name="Sirand-Pugnet P."/>
            <person name="Barre A."/>
            <person name="Maurier F."/>
            <person name="Blanchard A."/>
            <person name="Ben Abdelmoumen B.M."/>
        </authorList>
    </citation>
    <scope>NUCLEOTIDE SEQUENCE [LARGE SCALE GENOMIC DNA]</scope>
    <source>
        <strain evidence="2 3">Mgn_IPT</strain>
    </source>
</reference>
<comment type="caution">
    <text evidence="2">The sequence shown here is derived from an EMBL/GenBank/DDBJ whole genome shotgun (WGS) entry which is preliminary data.</text>
</comment>
<evidence type="ECO:0008006" key="4">
    <source>
        <dbReference type="Google" id="ProtNLM"/>
    </source>
</evidence>
<evidence type="ECO:0000313" key="3">
    <source>
        <dbReference type="Proteomes" id="UP000076983"/>
    </source>
</evidence>
<accession>A0A168RDS5</accession>
<dbReference type="Proteomes" id="UP000076983">
    <property type="component" value="Unassembled WGS sequence"/>
</dbReference>